<keyword evidence="1" id="KW-0175">Coiled coil</keyword>
<accession>A0A8S5P170</accession>
<evidence type="ECO:0000256" key="1">
    <source>
        <dbReference type="SAM" id="Coils"/>
    </source>
</evidence>
<proteinExistence type="predicted"/>
<feature type="coiled-coil region" evidence="1">
    <location>
        <begin position="9"/>
        <end position="39"/>
    </location>
</feature>
<evidence type="ECO:0000313" key="2">
    <source>
        <dbReference type="EMBL" id="DAD99963.1"/>
    </source>
</evidence>
<reference evidence="2" key="1">
    <citation type="journal article" date="2021" name="Proc. Natl. Acad. Sci. U.S.A.">
        <title>A Catalog of Tens of Thousands of Viruses from Human Metagenomes Reveals Hidden Associations with Chronic Diseases.</title>
        <authorList>
            <person name="Tisza M.J."/>
            <person name="Buck C.B."/>
        </authorList>
    </citation>
    <scope>NUCLEOTIDE SEQUENCE</scope>
    <source>
        <strain evidence="2">CtrCp2</strain>
    </source>
</reference>
<organism evidence="2">
    <name type="scientific">Myoviridae sp. ctrCp2</name>
    <dbReference type="NCBI Taxonomy" id="2825179"/>
    <lineage>
        <taxon>Viruses</taxon>
        <taxon>Duplodnaviria</taxon>
        <taxon>Heunggongvirae</taxon>
        <taxon>Uroviricota</taxon>
        <taxon>Caudoviricetes</taxon>
    </lineage>
</organism>
<name>A0A8S5P170_9CAUD</name>
<protein>
    <submittedName>
        <fullName evidence="2">Uncharacterized protein</fullName>
    </submittedName>
</protein>
<sequence length="124" mass="14607">MKDSLDDVCDRLQENLGLLDEAIKELKEALINVQEALGMSVAEIERAVKQIAKLGAECLMTKAIEHSLEYEIGRISLEDYKIRSEPVEREPLPPYKERLHPRKHWQRKPYWLRTRSNPQRRGYH</sequence>
<dbReference type="EMBL" id="BK015296">
    <property type="protein sequence ID" value="DAD99963.1"/>
    <property type="molecule type" value="Genomic_DNA"/>
</dbReference>